<dbReference type="RefSeq" id="XP_008722625.1">
    <property type="nucleotide sequence ID" value="XM_008724403.1"/>
</dbReference>
<feature type="compositionally biased region" description="Polar residues" evidence="1">
    <location>
        <begin position="1"/>
        <end position="16"/>
    </location>
</feature>
<evidence type="ECO:0000313" key="3">
    <source>
        <dbReference type="Proteomes" id="UP000030678"/>
    </source>
</evidence>
<feature type="compositionally biased region" description="Basic and acidic residues" evidence="1">
    <location>
        <begin position="103"/>
        <end position="122"/>
    </location>
</feature>
<organism evidence="2 3">
    <name type="scientific">Cladophialophora carrionii CBS 160.54</name>
    <dbReference type="NCBI Taxonomy" id="1279043"/>
    <lineage>
        <taxon>Eukaryota</taxon>
        <taxon>Fungi</taxon>
        <taxon>Dikarya</taxon>
        <taxon>Ascomycota</taxon>
        <taxon>Pezizomycotina</taxon>
        <taxon>Eurotiomycetes</taxon>
        <taxon>Chaetothyriomycetidae</taxon>
        <taxon>Chaetothyriales</taxon>
        <taxon>Herpotrichiellaceae</taxon>
        <taxon>Cladophialophora</taxon>
    </lineage>
</organism>
<proteinExistence type="predicted"/>
<accession>V9DPH0</accession>
<dbReference type="EMBL" id="KB822697">
    <property type="protein sequence ID" value="ETI28551.1"/>
    <property type="molecule type" value="Genomic_DNA"/>
</dbReference>
<protein>
    <submittedName>
        <fullName evidence="2">Uncharacterized protein</fullName>
    </submittedName>
</protein>
<dbReference type="VEuPathDB" id="FungiDB:G647_01001"/>
<feature type="compositionally biased region" description="Low complexity" evidence="1">
    <location>
        <begin position="242"/>
        <end position="255"/>
    </location>
</feature>
<dbReference type="OrthoDB" id="10529455at2759"/>
<feature type="compositionally biased region" description="Low complexity" evidence="1">
    <location>
        <begin position="268"/>
        <end position="283"/>
    </location>
</feature>
<reference evidence="2 3" key="1">
    <citation type="submission" date="2013-03" db="EMBL/GenBank/DDBJ databases">
        <title>The Genome Sequence of Cladophialophora carrionii CBS 160.54.</title>
        <authorList>
            <consortium name="The Broad Institute Genomics Platform"/>
            <person name="Cuomo C."/>
            <person name="de Hoog S."/>
            <person name="Gorbushina A."/>
            <person name="Walker B."/>
            <person name="Young S.K."/>
            <person name="Zeng Q."/>
            <person name="Gargeya S."/>
            <person name="Fitzgerald M."/>
            <person name="Haas B."/>
            <person name="Abouelleil A."/>
            <person name="Allen A.W."/>
            <person name="Alvarado L."/>
            <person name="Arachchi H.M."/>
            <person name="Berlin A.M."/>
            <person name="Chapman S.B."/>
            <person name="Gainer-Dewar J."/>
            <person name="Goldberg J."/>
            <person name="Griggs A."/>
            <person name="Gujja S."/>
            <person name="Hansen M."/>
            <person name="Howarth C."/>
            <person name="Imamovic A."/>
            <person name="Ireland A."/>
            <person name="Larimer J."/>
            <person name="McCowan C."/>
            <person name="Murphy C."/>
            <person name="Pearson M."/>
            <person name="Poon T.W."/>
            <person name="Priest M."/>
            <person name="Roberts A."/>
            <person name="Saif S."/>
            <person name="Shea T."/>
            <person name="Sisk P."/>
            <person name="Sykes S."/>
            <person name="Wortman J."/>
            <person name="Nusbaum C."/>
            <person name="Birren B."/>
        </authorList>
    </citation>
    <scope>NUCLEOTIDE SEQUENCE [LARGE SCALE GENOMIC DNA]</scope>
    <source>
        <strain evidence="2 3">CBS 160.54</strain>
    </source>
</reference>
<sequence length="439" mass="49058">MSTLHSSNPHPSQYNAHNDGHYPPGQQHGDPNQYDANDYDDYYPSRGNQHMPGHFDDGEYDEDDDLEWGPDSEGNGQYGHGQFGHSTRLPGGWDDEEEDLPGEEEHHLPRPIRPEPMRHEPDHDEAEFEGQEHYEAEDEEQEHFPPQHTVPQHPDPKLDLDWPEDASSSDPWSSHPSTLPSRQQPGSPQPGPSHLGPSHLGPSHLGPSHLEPTPQPGPSRPRPDTTIADDPTFKDNSHHTTPANNQPPKQQNIPPYQAGQNRRPFPKKAPFAAAPTASAGGPADKFRHGRAMKTFKPMSDAITDLATRFYHISGKPKATLAFQKAEPEMKTIQSLRLKLEEQCKAADKAFESSMGGSSSHQGSAMAEQPVQDVSAIMKTIFSFKQPITNMQKHLKQVVEEMGPVDRYRLFQRENPIITKLMEQVAFTGVKLFIPSVHII</sequence>
<evidence type="ECO:0000313" key="2">
    <source>
        <dbReference type="EMBL" id="ETI28551.1"/>
    </source>
</evidence>
<dbReference type="AlphaFoldDB" id="V9DPH0"/>
<dbReference type="GeneID" id="19979494"/>
<dbReference type="HOGENOM" id="CLU_624028_0_0_1"/>
<evidence type="ECO:0000256" key="1">
    <source>
        <dbReference type="SAM" id="MobiDB-lite"/>
    </source>
</evidence>
<dbReference type="Proteomes" id="UP000030678">
    <property type="component" value="Unassembled WGS sequence"/>
</dbReference>
<gene>
    <name evidence="2" type="ORF">G647_01001</name>
</gene>
<feature type="compositionally biased region" description="Acidic residues" evidence="1">
    <location>
        <begin position="123"/>
        <end position="141"/>
    </location>
</feature>
<feature type="compositionally biased region" description="Acidic residues" evidence="1">
    <location>
        <begin position="58"/>
        <end position="70"/>
    </location>
</feature>
<feature type="compositionally biased region" description="Low complexity" evidence="1">
    <location>
        <begin position="165"/>
        <end position="199"/>
    </location>
</feature>
<name>V9DPH0_9EURO</name>
<feature type="compositionally biased region" description="Acidic residues" evidence="1">
    <location>
        <begin position="93"/>
        <end position="102"/>
    </location>
</feature>
<feature type="region of interest" description="Disordered" evidence="1">
    <location>
        <begin position="1"/>
        <end position="287"/>
    </location>
</feature>